<gene>
    <name evidence="7" type="ORF">HEB94_006556</name>
</gene>
<dbReference type="InterPro" id="IPR003439">
    <property type="entry name" value="ABC_transporter-like_ATP-bd"/>
</dbReference>
<dbReference type="Gene3D" id="3.40.50.300">
    <property type="entry name" value="P-loop containing nucleotide triphosphate hydrolases"/>
    <property type="match status" value="1"/>
</dbReference>
<dbReference type="InterPro" id="IPR027417">
    <property type="entry name" value="P-loop_NTPase"/>
</dbReference>
<dbReference type="NCBIfam" id="NF008453">
    <property type="entry name" value="PRK11308.1"/>
    <property type="match status" value="1"/>
</dbReference>
<dbReference type="NCBIfam" id="TIGR01727">
    <property type="entry name" value="oligo_HPY"/>
    <property type="match status" value="1"/>
</dbReference>
<dbReference type="InterPro" id="IPR050319">
    <property type="entry name" value="ABC_transp_ATP-bind"/>
</dbReference>
<evidence type="ECO:0000256" key="4">
    <source>
        <dbReference type="ARBA" id="ARBA00022840"/>
    </source>
</evidence>
<dbReference type="PROSITE" id="PS00211">
    <property type="entry name" value="ABC_TRANSPORTER_1"/>
    <property type="match status" value="1"/>
</dbReference>
<organism evidence="7 8">
    <name type="scientific">Actinopolymorpha pittospori</name>
    <dbReference type="NCBI Taxonomy" id="648752"/>
    <lineage>
        <taxon>Bacteria</taxon>
        <taxon>Bacillati</taxon>
        <taxon>Actinomycetota</taxon>
        <taxon>Actinomycetes</taxon>
        <taxon>Propionibacteriales</taxon>
        <taxon>Actinopolymorphaceae</taxon>
        <taxon>Actinopolymorpha</taxon>
    </lineage>
</organism>
<dbReference type="SUPFAM" id="SSF52540">
    <property type="entry name" value="P-loop containing nucleoside triphosphate hydrolases"/>
    <property type="match status" value="1"/>
</dbReference>
<evidence type="ECO:0000256" key="1">
    <source>
        <dbReference type="ARBA" id="ARBA00005417"/>
    </source>
</evidence>
<dbReference type="GO" id="GO:0005524">
    <property type="term" value="F:ATP binding"/>
    <property type="evidence" value="ECO:0007669"/>
    <property type="project" value="UniProtKB-KW"/>
</dbReference>
<evidence type="ECO:0000256" key="3">
    <source>
        <dbReference type="ARBA" id="ARBA00022741"/>
    </source>
</evidence>
<proteinExistence type="inferred from homology"/>
<dbReference type="PROSITE" id="PS50893">
    <property type="entry name" value="ABC_TRANSPORTER_2"/>
    <property type="match status" value="1"/>
</dbReference>
<dbReference type="GO" id="GO:0055085">
    <property type="term" value="P:transmembrane transport"/>
    <property type="evidence" value="ECO:0007669"/>
    <property type="project" value="UniProtKB-ARBA"/>
</dbReference>
<evidence type="ECO:0000313" key="8">
    <source>
        <dbReference type="Proteomes" id="UP000638648"/>
    </source>
</evidence>
<evidence type="ECO:0000259" key="6">
    <source>
        <dbReference type="PROSITE" id="PS50893"/>
    </source>
</evidence>
<dbReference type="RefSeq" id="WP_425550413.1">
    <property type="nucleotide sequence ID" value="NZ_BAABJL010000163.1"/>
</dbReference>
<dbReference type="EMBL" id="JADBEM010000001">
    <property type="protein sequence ID" value="MBE1609708.1"/>
    <property type="molecule type" value="Genomic_DNA"/>
</dbReference>
<accession>A0A927RN59</accession>
<dbReference type="FunFam" id="3.40.50.300:FF:000016">
    <property type="entry name" value="Oligopeptide ABC transporter ATP-binding component"/>
    <property type="match status" value="1"/>
</dbReference>
<feature type="domain" description="ABC transporter" evidence="6">
    <location>
        <begin position="25"/>
        <end position="276"/>
    </location>
</feature>
<name>A0A927RN59_9ACTN</name>
<dbReference type="PANTHER" id="PTHR43776">
    <property type="entry name" value="TRANSPORT ATP-BINDING PROTEIN"/>
    <property type="match status" value="1"/>
</dbReference>
<dbReference type="InterPro" id="IPR013563">
    <property type="entry name" value="Oligopep_ABC_C"/>
</dbReference>
<keyword evidence="4 7" id="KW-0067">ATP-binding</keyword>
<evidence type="ECO:0000313" key="7">
    <source>
        <dbReference type="EMBL" id="MBE1609708.1"/>
    </source>
</evidence>
<comment type="similarity">
    <text evidence="1">Belongs to the ABC transporter superfamily.</text>
</comment>
<feature type="region of interest" description="Disordered" evidence="5">
    <location>
        <begin position="1"/>
        <end position="21"/>
    </location>
</feature>
<dbReference type="CDD" id="cd03257">
    <property type="entry name" value="ABC_NikE_OppD_transporters"/>
    <property type="match status" value="1"/>
</dbReference>
<keyword evidence="3" id="KW-0547">Nucleotide-binding</keyword>
<sequence>MSSDTSSSTPAHPDPRGRSDGDVLMEVEDLRKWFPVASGGFLRRKHEHVQAVDGVSLQVRRGETLGLVGETGCGKSTLARCMIRLHDATSGRVTFEGQDITAMSRRELRPLRREIQMIFQDPYGSLNPRRRIGSIIGDPFAIHGVSSGTERKRKVQELMELVGLNPEHYNRFPAEFSGGQRQRIGVARALAMRPKLIICDEPVSALDVSIQAQIINLLADLQKEFNLTYVFIAHDLSVVRHVSDRVAVMYLGKVAEIADVDDLHERPRHPYTNALLSAVPVADPDVSDQRERIILRGDVPSPLNPPSGCRFHPRCPKAADQCVVEEPLLISRSGDAATHLAACHLPVQPGENLAEARPTLAAEYTEFAAQDLGNGEQS</sequence>
<dbReference type="PANTHER" id="PTHR43776:SF7">
    <property type="entry name" value="D,D-DIPEPTIDE TRANSPORT ATP-BINDING PROTEIN DDPF-RELATED"/>
    <property type="match status" value="1"/>
</dbReference>
<keyword evidence="2" id="KW-0813">Transport</keyword>
<dbReference type="Pfam" id="PF08352">
    <property type="entry name" value="oligo_HPY"/>
    <property type="match status" value="1"/>
</dbReference>
<protein>
    <submittedName>
        <fullName evidence="7">Oligopeptide/dipeptide ABC transporter ATP-binding protein</fullName>
    </submittedName>
</protein>
<dbReference type="AlphaFoldDB" id="A0A927RN59"/>
<dbReference type="InterPro" id="IPR003593">
    <property type="entry name" value="AAA+_ATPase"/>
</dbReference>
<dbReference type="Proteomes" id="UP000638648">
    <property type="component" value="Unassembled WGS sequence"/>
</dbReference>
<reference evidence="7" key="1">
    <citation type="submission" date="2020-10" db="EMBL/GenBank/DDBJ databases">
        <title>Sequencing the genomes of 1000 actinobacteria strains.</title>
        <authorList>
            <person name="Klenk H.-P."/>
        </authorList>
    </citation>
    <scope>NUCLEOTIDE SEQUENCE</scope>
    <source>
        <strain evidence="7">DSM 45354</strain>
    </source>
</reference>
<evidence type="ECO:0000256" key="5">
    <source>
        <dbReference type="SAM" id="MobiDB-lite"/>
    </source>
</evidence>
<feature type="compositionally biased region" description="Polar residues" evidence="5">
    <location>
        <begin position="1"/>
        <end position="10"/>
    </location>
</feature>
<keyword evidence="8" id="KW-1185">Reference proteome</keyword>
<comment type="caution">
    <text evidence="7">The sequence shown here is derived from an EMBL/GenBank/DDBJ whole genome shotgun (WGS) entry which is preliminary data.</text>
</comment>
<dbReference type="GO" id="GO:0016887">
    <property type="term" value="F:ATP hydrolysis activity"/>
    <property type="evidence" value="ECO:0007669"/>
    <property type="project" value="InterPro"/>
</dbReference>
<dbReference type="InterPro" id="IPR017871">
    <property type="entry name" value="ABC_transporter-like_CS"/>
</dbReference>
<dbReference type="SMART" id="SM00382">
    <property type="entry name" value="AAA"/>
    <property type="match status" value="1"/>
</dbReference>
<dbReference type="GO" id="GO:0015833">
    <property type="term" value="P:peptide transport"/>
    <property type="evidence" value="ECO:0007669"/>
    <property type="project" value="InterPro"/>
</dbReference>
<dbReference type="Pfam" id="PF00005">
    <property type="entry name" value="ABC_tran"/>
    <property type="match status" value="1"/>
</dbReference>
<evidence type="ECO:0000256" key="2">
    <source>
        <dbReference type="ARBA" id="ARBA00022448"/>
    </source>
</evidence>